<organism evidence="4 5">
    <name type="scientific">Myceligenerans xiligouense</name>
    <dbReference type="NCBI Taxonomy" id="253184"/>
    <lineage>
        <taxon>Bacteria</taxon>
        <taxon>Bacillati</taxon>
        <taxon>Actinomycetota</taxon>
        <taxon>Actinomycetes</taxon>
        <taxon>Micrococcales</taxon>
        <taxon>Promicromonosporaceae</taxon>
        <taxon>Myceligenerans</taxon>
    </lineage>
</organism>
<dbReference type="EMBL" id="RKQZ01000001">
    <property type="protein sequence ID" value="RPF21462.1"/>
    <property type="molecule type" value="Genomic_DNA"/>
</dbReference>
<dbReference type="PANTHER" id="PTHR34700">
    <property type="entry name" value="POTASSIUM BINDING PROTEIN KBP"/>
    <property type="match status" value="1"/>
</dbReference>
<dbReference type="OrthoDB" id="8444614at2"/>
<keyword evidence="2" id="KW-0812">Transmembrane</keyword>
<keyword evidence="5" id="KW-1185">Reference proteome</keyword>
<feature type="transmembrane region" description="Helical" evidence="2">
    <location>
        <begin position="78"/>
        <end position="102"/>
    </location>
</feature>
<keyword evidence="2" id="KW-0472">Membrane</keyword>
<name>A0A3N4Z810_9MICO</name>
<keyword evidence="2" id="KW-1133">Transmembrane helix</keyword>
<dbReference type="Gene3D" id="3.10.350.10">
    <property type="entry name" value="LysM domain"/>
    <property type="match status" value="2"/>
</dbReference>
<dbReference type="PROSITE" id="PS51782">
    <property type="entry name" value="LYSM"/>
    <property type="match status" value="2"/>
</dbReference>
<dbReference type="AlphaFoldDB" id="A0A3N4Z810"/>
<dbReference type="CDD" id="cd00118">
    <property type="entry name" value="LysM"/>
    <property type="match status" value="2"/>
</dbReference>
<comment type="caution">
    <text evidence="4">The sequence shown here is derived from an EMBL/GenBank/DDBJ whole genome shotgun (WGS) entry which is preliminary data.</text>
</comment>
<gene>
    <name evidence="4" type="ORF">EDD34_2091</name>
</gene>
<dbReference type="SMART" id="SM00257">
    <property type="entry name" value="LysM"/>
    <property type="match status" value="2"/>
</dbReference>
<feature type="compositionally biased region" description="Basic and acidic residues" evidence="1">
    <location>
        <begin position="320"/>
        <end position="331"/>
    </location>
</feature>
<dbReference type="InterPro" id="IPR036779">
    <property type="entry name" value="LysM_dom_sf"/>
</dbReference>
<feature type="compositionally biased region" description="Basic residues" evidence="1">
    <location>
        <begin position="1"/>
        <end position="10"/>
    </location>
</feature>
<evidence type="ECO:0000313" key="5">
    <source>
        <dbReference type="Proteomes" id="UP000280501"/>
    </source>
</evidence>
<dbReference type="Pfam" id="PF01476">
    <property type="entry name" value="LysM"/>
    <property type="match status" value="2"/>
</dbReference>
<reference evidence="4 5" key="1">
    <citation type="submission" date="2018-11" db="EMBL/GenBank/DDBJ databases">
        <title>Sequencing the genomes of 1000 actinobacteria strains.</title>
        <authorList>
            <person name="Klenk H.-P."/>
        </authorList>
    </citation>
    <scope>NUCLEOTIDE SEQUENCE [LARGE SCALE GENOMIC DNA]</scope>
    <source>
        <strain evidence="4 5">DSM 15700</strain>
    </source>
</reference>
<dbReference type="PANTHER" id="PTHR34700:SF4">
    <property type="entry name" value="PHAGE-LIKE ELEMENT PBSX PROTEIN XKDP"/>
    <property type="match status" value="1"/>
</dbReference>
<sequence>MTTRNTRSRLGRYPAQSAPDPRPISVGGRLRALGAAIVVLGMMAALPVLLVATFSVVFPEWLLTRTGAEIVLFGGDLQRVALVLFYIAAWAFCLWFAQAVVVETVTQMRRLRRPHLAPVPAGVVGRLVAVLLAAAPVPTAFAQPPATAVEAPATDGPANTPRGKPVPNESTRTSSPAREPGPVESSASPDGARTVSAATAGSQTPKLESYVVRENDTLWGLALSRLGDGKRYREIYELNRDVIGPKPDLLQAGATILLPISAVDEPAQTIDQDDRAGSVGASSYTVKPGDTISEIADDHYGAPNRYPDIVAASADTIQPDGDRLTDPDHIEPGWILTLPDTAEPVSDRSPSATDDVTTGSVDGDPETTSQAPAGESSTSEDAPGAVTGPPHGAVPGPARPAVPDAELSAPRTSGPRATASPKPSTAADSPEAADEERSSEAPGWLAPWLLPGIASGAGLLAAGLGGVVLRGRKRQAAFRRPGRMIPPIPEDLVPIAATARIVGGPRVPDLRSLDLLLRQLGGPYLRQFTSRRPALISVELTDDTAILHLAEPAMLPAPWEGEGVRWSAPLSAAPDECDELVPYPMLVTVGTDPAGHAWLLDLERLRTATVVGDPDEIARFARHLVVELAMNPWTINLTTDAIGPIAPGARGLTDYRLEEHDDASALARFPGELRDAYENDVNSEDIEWYHAVVAEAAHADELAELVGVLEGDPGRNGLAVLLVGAPVGGPVGTVLAIRDGRLTVPGTDVDVEAVHLRQEEVDAAVRLCRLMADTTDVAVPVNPDARGWNAFVDEAGTPRPELVEARPADPDVPAGPGSLLPDTDAECVEKTGNTREDLARLAPVVNQPNTADDGSDDVESAGHDGGHDLVDPTLEQDLADWADPNCTRPRVKVLGPVSMWAAGPMDKVADKMPTIQAVLGYVALHPDGVIASQIAAMAGVETTNVRSRLADLRDWLGNRPDGNPWLPLGRGGRPSAKRPPHRFRIEGCLVDSDLLLRLKARAYRRGAAGLEDLVAALRLVRGRPFTLPRPDARWMWATEGEHRDAMLTTAIIDVTQVVVARAVLDRDLILAREAYRIGSAVDPDGEILKVSLAMVELADNHPERARDLAADILAKRGDVQPQDDLDRASKVMRQITGSGITDK</sequence>
<evidence type="ECO:0000256" key="1">
    <source>
        <dbReference type="SAM" id="MobiDB-lite"/>
    </source>
</evidence>
<feature type="transmembrane region" description="Helical" evidence="2">
    <location>
        <begin position="123"/>
        <end position="142"/>
    </location>
</feature>
<dbReference type="InterPro" id="IPR018392">
    <property type="entry name" value="LysM"/>
</dbReference>
<proteinExistence type="predicted"/>
<feature type="compositionally biased region" description="Low complexity" evidence="1">
    <location>
        <begin position="353"/>
        <end position="362"/>
    </location>
</feature>
<feature type="region of interest" description="Disordered" evidence="1">
    <location>
        <begin position="317"/>
        <end position="440"/>
    </location>
</feature>
<feature type="transmembrane region" description="Helical" evidence="2">
    <location>
        <begin position="32"/>
        <end position="58"/>
    </location>
</feature>
<feature type="compositionally biased region" description="Low complexity" evidence="1">
    <location>
        <begin position="382"/>
        <end position="405"/>
    </location>
</feature>
<dbReference type="Proteomes" id="UP000280501">
    <property type="component" value="Unassembled WGS sequence"/>
</dbReference>
<dbReference type="InterPro" id="IPR052196">
    <property type="entry name" value="Bact_Kbp"/>
</dbReference>
<evidence type="ECO:0000259" key="3">
    <source>
        <dbReference type="PROSITE" id="PS51782"/>
    </source>
</evidence>
<feature type="domain" description="LysM" evidence="3">
    <location>
        <begin position="208"/>
        <end position="258"/>
    </location>
</feature>
<feature type="region of interest" description="Disordered" evidence="1">
    <location>
        <begin position="845"/>
        <end position="866"/>
    </location>
</feature>
<feature type="compositionally biased region" description="Polar residues" evidence="1">
    <location>
        <begin position="366"/>
        <end position="380"/>
    </location>
</feature>
<feature type="domain" description="LysM" evidence="3">
    <location>
        <begin position="282"/>
        <end position="338"/>
    </location>
</feature>
<protein>
    <submittedName>
        <fullName evidence="4">Nucleoid-associated protein YgaU</fullName>
    </submittedName>
</protein>
<evidence type="ECO:0000313" key="4">
    <source>
        <dbReference type="EMBL" id="RPF21462.1"/>
    </source>
</evidence>
<evidence type="ECO:0000256" key="2">
    <source>
        <dbReference type="SAM" id="Phobius"/>
    </source>
</evidence>
<accession>A0A3N4Z810</accession>
<feature type="region of interest" description="Disordered" evidence="1">
    <location>
        <begin position="1"/>
        <end position="21"/>
    </location>
</feature>
<feature type="region of interest" description="Disordered" evidence="1">
    <location>
        <begin position="146"/>
        <end position="203"/>
    </location>
</feature>